<keyword evidence="16" id="KW-0812">Transmembrane</keyword>
<evidence type="ECO:0000259" key="18">
    <source>
        <dbReference type="SMART" id="SM00642"/>
    </source>
</evidence>
<keyword evidence="8 14" id="KW-1015">Disulfide bond</keyword>
<dbReference type="PANTHER" id="PTHR10357">
    <property type="entry name" value="ALPHA-AMYLASE FAMILY MEMBER"/>
    <property type="match status" value="1"/>
</dbReference>
<evidence type="ECO:0000256" key="15">
    <source>
        <dbReference type="PIRSR" id="PIRSR001024-5"/>
    </source>
</evidence>
<dbReference type="GO" id="GO:0016052">
    <property type="term" value="P:carbohydrate catabolic process"/>
    <property type="evidence" value="ECO:0007669"/>
    <property type="project" value="InterPro"/>
</dbReference>
<evidence type="ECO:0000256" key="1">
    <source>
        <dbReference type="ARBA" id="ARBA00000548"/>
    </source>
</evidence>
<keyword evidence="5" id="KW-0479">Metal-binding</keyword>
<sequence>MRTSTIGGAAIAAALGFAGVASAANATEWKSRSIYQVMIDRYALTDGSTDATCEMHEFCGGTWRGLLNNLDYIQDMGFTALQISPIVKNIDEDTAVGTAYHGYWPVDNYALNDKYGTEQDFRDLVDELHRRDMLLMVDVVVNHMAQAFDNVVPPKVDYSKLNPFDDEKYFHPYCNVTEWENSTNYQDCWLYPYGIALADLATETTEVADEMNKWIAELVANYSIDGLRIDAAKHVNDEFLPGFVEASGVFSLGEVLTGEPDDMCRYQTLGLLPGMPNYLDFYKLNSAFNGGSLVDLAHIRNSGATACNDTLALGTFIENHDMPRFASMNDDLALAKNAMTYVLLNDGIPTVYQGQEQHFKGNGTPFNREPLWDSKYNKSAPLYTLTATLNMVRNQAIKLSSDYIPTPSKTLWADINHFCLKKGTSGKQVVFCINNKSSMGDSYEVSVGGFQPNDEVVEVLGCKTTTADATGNITMYMGRGEPKAYVLASFLDGTGICEQTNADAPVPDNGAGALTAATSMLLAAVVGTAVALLA</sequence>
<evidence type="ECO:0000256" key="10">
    <source>
        <dbReference type="ARBA" id="ARBA00023277"/>
    </source>
</evidence>
<evidence type="ECO:0000313" key="19">
    <source>
        <dbReference type="EMBL" id="KAK4101328.1"/>
    </source>
</evidence>
<dbReference type="InterPro" id="IPR006047">
    <property type="entry name" value="GH13_cat_dom"/>
</dbReference>
<evidence type="ECO:0000256" key="14">
    <source>
        <dbReference type="PIRSR" id="PIRSR001024-4"/>
    </source>
</evidence>
<dbReference type="CDD" id="cd11319">
    <property type="entry name" value="AmyAc_euk_AmyA"/>
    <property type="match status" value="1"/>
</dbReference>
<keyword evidence="9" id="KW-0325">Glycoprotein</keyword>
<keyword evidence="20" id="KW-1185">Reference proteome</keyword>
<feature type="binding site" evidence="15">
    <location>
        <position position="368"/>
    </location>
    <ligand>
        <name>substrate</name>
    </ligand>
</feature>
<evidence type="ECO:0000256" key="3">
    <source>
        <dbReference type="ARBA" id="ARBA00008061"/>
    </source>
</evidence>
<feature type="binding site" evidence="15">
    <location>
        <position position="104"/>
    </location>
    <ligand>
        <name>substrate</name>
    </ligand>
</feature>
<evidence type="ECO:0000256" key="7">
    <source>
        <dbReference type="ARBA" id="ARBA00022837"/>
    </source>
</evidence>
<evidence type="ECO:0000256" key="11">
    <source>
        <dbReference type="ARBA" id="ARBA00023295"/>
    </source>
</evidence>
<feature type="site" description="Transition state stabilizer" evidence="13">
    <location>
        <position position="321"/>
    </location>
</feature>
<dbReference type="SUPFAM" id="SSF51445">
    <property type="entry name" value="(Trans)glycosidases"/>
    <property type="match status" value="1"/>
</dbReference>
<dbReference type="FunFam" id="3.20.20.80:FF:000120">
    <property type="entry name" value="Alpha-amylase A"/>
    <property type="match status" value="1"/>
</dbReference>
<dbReference type="PIRSF" id="PIRSF001024">
    <property type="entry name" value="Alph-amyl_fung"/>
    <property type="match status" value="1"/>
</dbReference>
<feature type="disulfide bond" evidence="14">
    <location>
        <begin position="174"/>
        <end position="188"/>
    </location>
</feature>
<dbReference type="InterPro" id="IPR013777">
    <property type="entry name" value="A-amylase-like"/>
</dbReference>
<comment type="caution">
    <text evidence="19">The sequence shown here is derived from an EMBL/GenBank/DDBJ whole genome shotgun (WGS) entry which is preliminary data.</text>
</comment>
<dbReference type="GO" id="GO:0004556">
    <property type="term" value="F:alpha-amylase activity"/>
    <property type="evidence" value="ECO:0007669"/>
    <property type="project" value="UniProtKB-EC"/>
</dbReference>
<protein>
    <recommendedName>
        <fullName evidence="4">alpha-amylase</fullName>
        <ecNumber evidence="4">3.2.1.1</ecNumber>
    </recommendedName>
</protein>
<evidence type="ECO:0000256" key="13">
    <source>
        <dbReference type="PIRSR" id="PIRSR001024-2"/>
    </source>
</evidence>
<reference evidence="19" key="2">
    <citation type="submission" date="2023-05" db="EMBL/GenBank/DDBJ databases">
        <authorList>
            <consortium name="Lawrence Berkeley National Laboratory"/>
            <person name="Steindorff A."/>
            <person name="Hensen N."/>
            <person name="Bonometti L."/>
            <person name="Westerberg I."/>
            <person name="Brannstrom I.O."/>
            <person name="Guillou S."/>
            <person name="Cros-Aarteil S."/>
            <person name="Calhoun S."/>
            <person name="Haridas S."/>
            <person name="Kuo A."/>
            <person name="Mondo S."/>
            <person name="Pangilinan J."/>
            <person name="Riley R."/>
            <person name="Labutti K."/>
            <person name="Andreopoulos B."/>
            <person name="Lipzen A."/>
            <person name="Chen C."/>
            <person name="Yanf M."/>
            <person name="Daum C."/>
            <person name="Ng V."/>
            <person name="Clum A."/>
            <person name="Ohm R."/>
            <person name="Martin F."/>
            <person name="Silar P."/>
            <person name="Natvig D."/>
            <person name="Lalanne C."/>
            <person name="Gautier V."/>
            <person name="Ament-Velasquez S.L."/>
            <person name="Kruys A."/>
            <person name="Hutchinson M.I."/>
            <person name="Powell A.J."/>
            <person name="Barry K."/>
            <person name="Miller A.N."/>
            <person name="Grigoriev I.V."/>
            <person name="Debuchy R."/>
            <person name="Gladieux P."/>
            <person name="Thoren M.H."/>
            <person name="Johannesson H."/>
        </authorList>
    </citation>
    <scope>NUCLEOTIDE SEQUENCE</scope>
    <source>
        <strain evidence="19">CBS 757.83</strain>
    </source>
</reference>
<dbReference type="Pfam" id="PF00128">
    <property type="entry name" value="Alpha-amylase"/>
    <property type="match status" value="1"/>
</dbReference>
<feature type="binding site" evidence="15">
    <location>
        <position position="143"/>
    </location>
    <ligand>
        <name>substrate</name>
    </ligand>
</feature>
<comment type="cofactor">
    <cofactor evidence="2">
        <name>Ca(2+)</name>
        <dbReference type="ChEBI" id="CHEBI:29108"/>
    </cofactor>
</comment>
<feature type="active site" description="Proton donor" evidence="12">
    <location>
        <position position="254"/>
    </location>
</feature>
<comment type="similarity">
    <text evidence="3">Belongs to the glycosyl hydrolase 13 family.</text>
</comment>
<feature type="binding site" evidence="15">
    <location>
        <position position="228"/>
    </location>
    <ligand>
        <name>substrate</name>
    </ligand>
</feature>
<keyword evidence="11" id="KW-0326">Glycosidase</keyword>
<keyword evidence="10" id="KW-0119">Carbohydrate metabolism</keyword>
<evidence type="ECO:0000256" key="9">
    <source>
        <dbReference type="ARBA" id="ARBA00023180"/>
    </source>
</evidence>
<dbReference type="InterPro" id="IPR017853">
    <property type="entry name" value="GH"/>
</dbReference>
<keyword evidence="16" id="KW-0472">Membrane</keyword>
<comment type="catalytic activity">
    <reaction evidence="1">
        <text>Endohydrolysis of (1-&gt;4)-alpha-D-glucosidic linkages in polysaccharides containing three or more (1-&gt;4)-alpha-linked D-glucose units.</text>
        <dbReference type="EC" id="3.2.1.1"/>
    </reaction>
</comment>
<feature type="binding site" evidence="15">
    <location>
        <position position="258"/>
    </location>
    <ligand>
        <name>substrate</name>
    </ligand>
</feature>
<proteinExistence type="inferred from homology"/>
<dbReference type="Gene3D" id="2.60.40.1180">
    <property type="entry name" value="Golgi alpha-mannosidase II"/>
    <property type="match status" value="1"/>
</dbReference>
<evidence type="ECO:0000313" key="20">
    <source>
        <dbReference type="Proteomes" id="UP001305647"/>
    </source>
</evidence>
<feature type="transmembrane region" description="Helical" evidence="16">
    <location>
        <begin position="511"/>
        <end position="533"/>
    </location>
</feature>
<name>A0AAN6Q0M9_9PEZI</name>
<feature type="active site" description="Nucleophile" evidence="12">
    <location>
        <position position="230"/>
    </location>
</feature>
<accession>A0AAN6Q0M9</accession>
<feature type="domain" description="Glycosyl hydrolase family 13 catalytic" evidence="18">
    <location>
        <begin position="36"/>
        <end position="393"/>
    </location>
</feature>
<keyword evidence="6 19" id="KW-0378">Hydrolase</keyword>
<keyword evidence="17" id="KW-0732">Signal</keyword>
<evidence type="ECO:0000256" key="5">
    <source>
        <dbReference type="ARBA" id="ARBA00022723"/>
    </source>
</evidence>
<organism evidence="19 20">
    <name type="scientific">Parathielavia hyrcaniae</name>
    <dbReference type="NCBI Taxonomy" id="113614"/>
    <lineage>
        <taxon>Eukaryota</taxon>
        <taxon>Fungi</taxon>
        <taxon>Dikarya</taxon>
        <taxon>Ascomycota</taxon>
        <taxon>Pezizomycotina</taxon>
        <taxon>Sordariomycetes</taxon>
        <taxon>Sordariomycetidae</taxon>
        <taxon>Sordariales</taxon>
        <taxon>Chaetomiaceae</taxon>
        <taxon>Parathielavia</taxon>
    </lineage>
</organism>
<evidence type="ECO:0000256" key="8">
    <source>
        <dbReference type="ARBA" id="ARBA00023157"/>
    </source>
</evidence>
<dbReference type="SUPFAM" id="SSF51011">
    <property type="entry name" value="Glycosyl hydrolase domain"/>
    <property type="match status" value="1"/>
</dbReference>
<dbReference type="SMART" id="SM00642">
    <property type="entry name" value="Aamy"/>
    <property type="match status" value="1"/>
</dbReference>
<dbReference type="InterPro" id="IPR013780">
    <property type="entry name" value="Glyco_hydro_b"/>
</dbReference>
<evidence type="ECO:0000256" key="6">
    <source>
        <dbReference type="ARBA" id="ARBA00022801"/>
    </source>
</evidence>
<feature type="signal peptide" evidence="17">
    <location>
        <begin position="1"/>
        <end position="23"/>
    </location>
</feature>
<dbReference type="EC" id="3.2.1.1" evidence="4"/>
<feature type="disulfide bond" evidence="14">
    <location>
        <begin position="264"/>
        <end position="307"/>
    </location>
</feature>
<dbReference type="Proteomes" id="UP001305647">
    <property type="component" value="Unassembled WGS sequence"/>
</dbReference>
<dbReference type="EMBL" id="MU863636">
    <property type="protein sequence ID" value="KAK4101328.1"/>
    <property type="molecule type" value="Genomic_DNA"/>
</dbReference>
<dbReference type="AlphaFoldDB" id="A0AAN6Q0M9"/>
<reference evidence="19" key="1">
    <citation type="journal article" date="2023" name="Mol. Phylogenet. Evol.">
        <title>Genome-scale phylogeny and comparative genomics of the fungal order Sordariales.</title>
        <authorList>
            <person name="Hensen N."/>
            <person name="Bonometti L."/>
            <person name="Westerberg I."/>
            <person name="Brannstrom I.O."/>
            <person name="Guillou S."/>
            <person name="Cros-Aarteil S."/>
            <person name="Calhoun S."/>
            <person name="Haridas S."/>
            <person name="Kuo A."/>
            <person name="Mondo S."/>
            <person name="Pangilinan J."/>
            <person name="Riley R."/>
            <person name="LaButti K."/>
            <person name="Andreopoulos B."/>
            <person name="Lipzen A."/>
            <person name="Chen C."/>
            <person name="Yan M."/>
            <person name="Daum C."/>
            <person name="Ng V."/>
            <person name="Clum A."/>
            <person name="Steindorff A."/>
            <person name="Ohm R.A."/>
            <person name="Martin F."/>
            <person name="Silar P."/>
            <person name="Natvig D.O."/>
            <person name="Lalanne C."/>
            <person name="Gautier V."/>
            <person name="Ament-Velasquez S.L."/>
            <person name="Kruys A."/>
            <person name="Hutchinson M.I."/>
            <person name="Powell A.J."/>
            <person name="Barry K."/>
            <person name="Miller A.N."/>
            <person name="Grigoriev I.V."/>
            <person name="Debuchy R."/>
            <person name="Gladieux P."/>
            <person name="Hiltunen Thoren M."/>
            <person name="Johannesson H."/>
        </authorList>
    </citation>
    <scope>NUCLEOTIDE SEQUENCE</scope>
    <source>
        <strain evidence="19">CBS 757.83</strain>
    </source>
</reference>
<dbReference type="GO" id="GO:0005509">
    <property type="term" value="F:calcium ion binding"/>
    <property type="evidence" value="ECO:0007669"/>
    <property type="project" value="InterPro"/>
</dbReference>
<dbReference type="PANTHER" id="PTHR10357:SF208">
    <property type="entry name" value="ALPHA-AMYLASE"/>
    <property type="match status" value="1"/>
</dbReference>
<keyword evidence="7" id="KW-0106">Calcium</keyword>
<dbReference type="Pfam" id="PF09260">
    <property type="entry name" value="A_amylase_dom_C"/>
    <property type="match status" value="1"/>
</dbReference>
<evidence type="ECO:0000256" key="16">
    <source>
        <dbReference type="SAM" id="Phobius"/>
    </source>
</evidence>
<keyword evidence="16" id="KW-1133">Transmembrane helix</keyword>
<evidence type="ECO:0000256" key="2">
    <source>
        <dbReference type="ARBA" id="ARBA00001913"/>
    </source>
</evidence>
<gene>
    <name evidence="19" type="ORF">N658DRAFT_71905</name>
</gene>
<evidence type="ECO:0000256" key="4">
    <source>
        <dbReference type="ARBA" id="ARBA00012595"/>
    </source>
</evidence>
<feature type="chain" id="PRO_5042942186" description="alpha-amylase" evidence="17">
    <location>
        <begin position="24"/>
        <end position="534"/>
    </location>
</feature>
<evidence type="ECO:0000256" key="12">
    <source>
        <dbReference type="PIRSR" id="PIRSR001024-1"/>
    </source>
</evidence>
<feature type="binding site" evidence="15">
    <location>
        <position position="321"/>
    </location>
    <ligand>
        <name>substrate</name>
    </ligand>
</feature>
<feature type="disulfide bond" evidence="14">
    <location>
        <begin position="53"/>
        <end position="59"/>
    </location>
</feature>
<dbReference type="Gene3D" id="3.20.20.80">
    <property type="entry name" value="Glycosidases"/>
    <property type="match status" value="1"/>
</dbReference>
<feature type="disulfide bond" evidence="14">
    <location>
        <begin position="462"/>
        <end position="497"/>
    </location>
</feature>
<dbReference type="InterPro" id="IPR015340">
    <property type="entry name" value="A_amylase_C_dom"/>
</dbReference>
<evidence type="ECO:0000256" key="17">
    <source>
        <dbReference type="SAM" id="SignalP"/>
    </source>
</evidence>